<name>A0A081PE61_9SPHI</name>
<keyword evidence="2" id="KW-1185">Reference proteome</keyword>
<comment type="caution">
    <text evidence="1">The sequence shown here is derived from an EMBL/GenBank/DDBJ whole genome shotgun (WGS) entry which is preliminary data.</text>
</comment>
<accession>A0A081PE61</accession>
<proteinExistence type="predicted"/>
<dbReference type="Proteomes" id="UP000028007">
    <property type="component" value="Unassembled WGS sequence"/>
</dbReference>
<evidence type="ECO:0008006" key="3">
    <source>
        <dbReference type="Google" id="ProtNLM"/>
    </source>
</evidence>
<dbReference type="OrthoDB" id="676275at2"/>
<sequence>MKLTKPSIAAMAVILYFIISCNETGNLQDTKQEKLKNSYAKDIVNTFIKQYIKSDTIRMSMSSNLPMWGQCAKETKDKYNLDIDFVDTSTYPDTVLWDSKIVPHAKLLTMKEEKVISGEDSYTHIQAIDDEKDAFYRFGRPVFSKDMKYAAIAISFYCGMQCGNGAIFIYEHTNNGWVLKEERCNYIS</sequence>
<dbReference type="EMBL" id="JNFF01000089">
    <property type="protein sequence ID" value="KEQ28984.1"/>
    <property type="molecule type" value="Genomic_DNA"/>
</dbReference>
<protein>
    <recommendedName>
        <fullName evidence="3">Lipoprotein</fullName>
    </recommendedName>
</protein>
<reference evidence="1 2" key="1">
    <citation type="journal article" date="1992" name="Int. J. Syst. Bacteriol.">
        <title>Sphingobacterium antarcticus sp. nov. a Psychrotrophic Bacterium from the Soils of Schirmacher Oasis, Antarctica.</title>
        <authorList>
            <person name="Shivaji S."/>
            <person name="Ray M.K."/>
            <person name="Rao N.S."/>
            <person name="Saiserr L."/>
            <person name="Jagannadham M.V."/>
            <person name="Kumar G.S."/>
            <person name="Reddy G."/>
            <person name="Bhargava P.M."/>
        </authorList>
    </citation>
    <scope>NUCLEOTIDE SEQUENCE [LARGE SCALE GENOMIC DNA]</scope>
    <source>
        <strain evidence="1 2">4BY</strain>
    </source>
</reference>
<gene>
    <name evidence="1" type="ORF">N180_13590</name>
</gene>
<dbReference type="RefSeq" id="WP_037443012.1">
    <property type="nucleotide sequence ID" value="NZ_JNFF01000089.1"/>
</dbReference>
<evidence type="ECO:0000313" key="1">
    <source>
        <dbReference type="EMBL" id="KEQ28984.1"/>
    </source>
</evidence>
<organism evidence="1 2">
    <name type="scientific">Pedobacter antarcticus 4BY</name>
    <dbReference type="NCBI Taxonomy" id="1358423"/>
    <lineage>
        <taxon>Bacteria</taxon>
        <taxon>Pseudomonadati</taxon>
        <taxon>Bacteroidota</taxon>
        <taxon>Sphingobacteriia</taxon>
        <taxon>Sphingobacteriales</taxon>
        <taxon>Sphingobacteriaceae</taxon>
        <taxon>Pedobacter</taxon>
    </lineage>
</organism>
<evidence type="ECO:0000313" key="2">
    <source>
        <dbReference type="Proteomes" id="UP000028007"/>
    </source>
</evidence>
<dbReference type="AlphaFoldDB" id="A0A081PE61"/>
<dbReference type="PROSITE" id="PS51257">
    <property type="entry name" value="PROKAR_LIPOPROTEIN"/>
    <property type="match status" value="1"/>
</dbReference>